<dbReference type="Proteomes" id="UP000765160">
    <property type="component" value="Unassembled WGS sequence"/>
</dbReference>
<organism evidence="1 2">
    <name type="scientific">Falsiroseomonas frigidaquae</name>
    <dbReference type="NCBI Taxonomy" id="487318"/>
    <lineage>
        <taxon>Bacteria</taxon>
        <taxon>Pseudomonadati</taxon>
        <taxon>Pseudomonadota</taxon>
        <taxon>Alphaproteobacteria</taxon>
        <taxon>Acetobacterales</taxon>
        <taxon>Roseomonadaceae</taxon>
        <taxon>Falsiroseomonas</taxon>
    </lineage>
</organism>
<sequence length="266" mass="29662">MDAAEIAWHRTTIAERKCLNEPVNALRRRRGQTWSEAFKEAFGERDHVGDRFEDNLRKGKVAAGKAYKLFAWLERHDPALAGEVRQAIYDLRLASSPRRALTWDALLREGAFDGVRVVKLKPGLNALDFVRTEPVDPANLYLMDHFHFEVTAPFAGRVIAFHEFRGEWFVLPLSETAIVVDTARGTVALPLSNDGRPAALREDANAGQHAFFFLIAAGGPSLNLDTEASPHHPLRNSALDKFAAAASATPRGLRAAFRINVLFKRR</sequence>
<dbReference type="EMBL" id="JAAVTX010000011">
    <property type="protein sequence ID" value="NKE48639.1"/>
    <property type="molecule type" value="Genomic_DNA"/>
</dbReference>
<evidence type="ECO:0000313" key="2">
    <source>
        <dbReference type="Proteomes" id="UP000765160"/>
    </source>
</evidence>
<comment type="caution">
    <text evidence="1">The sequence shown here is derived from an EMBL/GenBank/DDBJ whole genome shotgun (WGS) entry which is preliminary data.</text>
</comment>
<evidence type="ECO:0000313" key="1">
    <source>
        <dbReference type="EMBL" id="NKE48639.1"/>
    </source>
</evidence>
<name>A0ABX1F8C8_9PROT</name>
<protein>
    <recommendedName>
        <fullName evidence="3">DUF4238 domain-containing protein</fullName>
    </recommendedName>
</protein>
<gene>
    <name evidence="1" type="ORF">HB662_27985</name>
</gene>
<keyword evidence="2" id="KW-1185">Reference proteome</keyword>
<proteinExistence type="predicted"/>
<accession>A0ABX1F8C8</accession>
<dbReference type="RefSeq" id="WP_168055228.1">
    <property type="nucleotide sequence ID" value="NZ_JAATJR010000011.1"/>
</dbReference>
<evidence type="ECO:0008006" key="3">
    <source>
        <dbReference type="Google" id="ProtNLM"/>
    </source>
</evidence>
<reference evidence="1 2" key="1">
    <citation type="submission" date="2020-03" db="EMBL/GenBank/DDBJ databases">
        <title>Roseomonas selenitidurans sp. nov. isolated from soil.</title>
        <authorList>
            <person name="Liu H."/>
        </authorList>
    </citation>
    <scope>NUCLEOTIDE SEQUENCE [LARGE SCALE GENOMIC DNA]</scope>
    <source>
        <strain evidence="1 2">JCM 15073</strain>
    </source>
</reference>